<dbReference type="InterPro" id="IPR012791">
    <property type="entry name" value="3-oxoacid_CoA-transf_B"/>
</dbReference>
<keyword evidence="2" id="KW-0808">Transferase</keyword>
<evidence type="ECO:0000313" key="3">
    <source>
        <dbReference type="EMBL" id="QUI21160.1"/>
    </source>
</evidence>
<dbReference type="Gene3D" id="3.40.1080.10">
    <property type="entry name" value="Glutaconate Coenzyme A-transferase"/>
    <property type="match status" value="1"/>
</dbReference>
<dbReference type="PANTHER" id="PTHR13707">
    <property type="entry name" value="KETOACID-COENZYME A TRANSFERASE"/>
    <property type="match status" value="1"/>
</dbReference>
<dbReference type="KEGG" id="vpy:HZI73_02150"/>
<dbReference type="Proteomes" id="UP000683246">
    <property type="component" value="Chromosome"/>
</dbReference>
<organism evidence="3 4">
    <name type="scientific">Vallitalea pronyensis</name>
    <dbReference type="NCBI Taxonomy" id="1348613"/>
    <lineage>
        <taxon>Bacteria</taxon>
        <taxon>Bacillati</taxon>
        <taxon>Bacillota</taxon>
        <taxon>Clostridia</taxon>
        <taxon>Lachnospirales</taxon>
        <taxon>Vallitaleaceae</taxon>
        <taxon>Vallitalea</taxon>
    </lineage>
</organism>
<name>A0A8J8SF22_9FIRM</name>
<reference evidence="3" key="1">
    <citation type="submission" date="2020-07" db="EMBL/GenBank/DDBJ databases">
        <title>Vallitalea pronyensis genome.</title>
        <authorList>
            <person name="Postec A."/>
        </authorList>
    </citation>
    <scope>NUCLEOTIDE SEQUENCE</scope>
    <source>
        <strain evidence="3">FatNI3</strain>
    </source>
</reference>
<dbReference type="PANTHER" id="PTHR13707:SF60">
    <property type="entry name" value="ACETATE COA-TRANSFERASE SUBUNIT ALPHA"/>
    <property type="match status" value="1"/>
</dbReference>
<evidence type="ECO:0000313" key="4">
    <source>
        <dbReference type="Proteomes" id="UP000683246"/>
    </source>
</evidence>
<accession>A0A8J8SF22</accession>
<proteinExistence type="inferred from homology"/>
<dbReference type="Pfam" id="PF01144">
    <property type="entry name" value="CoA_trans"/>
    <property type="match status" value="1"/>
</dbReference>
<evidence type="ECO:0000256" key="2">
    <source>
        <dbReference type="ARBA" id="ARBA00022679"/>
    </source>
</evidence>
<gene>
    <name evidence="3" type="ORF">HZI73_02150</name>
</gene>
<dbReference type="SUPFAM" id="SSF100950">
    <property type="entry name" value="NagB/RpiA/CoA transferase-like"/>
    <property type="match status" value="1"/>
</dbReference>
<dbReference type="InterPro" id="IPR004165">
    <property type="entry name" value="CoA_trans_fam_I"/>
</dbReference>
<dbReference type="EMBL" id="CP058649">
    <property type="protein sequence ID" value="QUI21160.1"/>
    <property type="molecule type" value="Genomic_DNA"/>
</dbReference>
<dbReference type="SMART" id="SM00882">
    <property type="entry name" value="CoA_trans"/>
    <property type="match status" value="1"/>
</dbReference>
<dbReference type="GO" id="GO:0008410">
    <property type="term" value="F:CoA-transferase activity"/>
    <property type="evidence" value="ECO:0007669"/>
    <property type="project" value="InterPro"/>
</dbReference>
<dbReference type="InterPro" id="IPR037171">
    <property type="entry name" value="NagB/RpiA_transferase-like"/>
</dbReference>
<protein>
    <submittedName>
        <fullName evidence="3">3-oxoacid CoA-transferase subunit B</fullName>
    </submittedName>
</protein>
<comment type="similarity">
    <text evidence="1">Belongs to the 3-oxoacid CoA-transferase subunit B family.</text>
</comment>
<dbReference type="RefSeq" id="WP_212696622.1">
    <property type="nucleotide sequence ID" value="NZ_CP058649.1"/>
</dbReference>
<evidence type="ECO:0000256" key="1">
    <source>
        <dbReference type="ARBA" id="ARBA00007047"/>
    </source>
</evidence>
<sequence>MSTNTSVLKERIAKRIAREFHDRHVVNLGIGLPTKVANYIPEGTQVFFQSENGMICMGKSPKEGYETFDIVDAGAQYASVLSHGAFFDSAMSFGMIRGGHIDVCVLGALQVDGYGNLANWIIPGKMVPGMGGAMDLVTGAKRVIISTLHTNKGKAKILEKCTLPLTAAGKVDTIVTELAVMKVTKDGLKLLEVHESTTIEDVKALTEAKLIIDDDVKIWKES</sequence>
<dbReference type="NCBIfam" id="TIGR02428">
    <property type="entry name" value="pcaJ_scoB_fam"/>
    <property type="match status" value="1"/>
</dbReference>
<dbReference type="AlphaFoldDB" id="A0A8J8SF22"/>
<keyword evidence="4" id="KW-1185">Reference proteome</keyword>